<protein>
    <recommendedName>
        <fullName evidence="10">Cyclic GMP-AMP synthase</fullName>
    </recommendedName>
</protein>
<evidence type="ECO:0000256" key="9">
    <source>
        <dbReference type="ARBA" id="ARBA00023134"/>
    </source>
</evidence>
<gene>
    <name evidence="14" type="ORF">SAMN05428964_10376</name>
</gene>
<keyword evidence="1" id="KW-0808">Transferase</keyword>
<evidence type="ECO:0000256" key="3">
    <source>
        <dbReference type="ARBA" id="ARBA00022723"/>
    </source>
</evidence>
<feature type="domain" description="Cyclic GMP-AMP synthase DncV-like nucleotidyltransferase" evidence="12">
    <location>
        <begin position="78"/>
        <end position="167"/>
    </location>
</feature>
<comment type="catalytic activity">
    <reaction evidence="11">
        <text>GTP + ATP = 3',3'-cGAMP + 2 diphosphate</text>
        <dbReference type="Rhea" id="RHEA:35647"/>
        <dbReference type="ChEBI" id="CHEBI:30616"/>
        <dbReference type="ChEBI" id="CHEBI:33019"/>
        <dbReference type="ChEBI" id="CHEBI:37565"/>
        <dbReference type="ChEBI" id="CHEBI:71501"/>
    </reaction>
    <physiologicalReaction direction="left-to-right" evidence="11">
        <dbReference type="Rhea" id="RHEA:35648"/>
    </physiologicalReaction>
</comment>
<reference evidence="14 15" key="1">
    <citation type="submission" date="2017-08" db="EMBL/GenBank/DDBJ databases">
        <authorList>
            <person name="de Groot N.N."/>
        </authorList>
    </citation>
    <scope>NUCLEOTIDE SEQUENCE [LARGE SCALE GENOMIC DNA]</scope>
    <source>
        <strain evidence="14 15">USBA 78</strain>
    </source>
</reference>
<dbReference type="Proteomes" id="UP000219068">
    <property type="component" value="Unassembled WGS sequence"/>
</dbReference>
<dbReference type="RefSeq" id="WP_097051979.1">
    <property type="nucleotide sequence ID" value="NZ_OBMM01000003.1"/>
</dbReference>
<evidence type="ECO:0000313" key="14">
    <source>
        <dbReference type="EMBL" id="SOC20401.1"/>
    </source>
</evidence>
<keyword evidence="9" id="KW-0342">GTP-binding</keyword>
<keyword evidence="4" id="KW-0547">Nucleotide-binding</keyword>
<name>A0A285TIV2_9PROT</name>
<evidence type="ECO:0000313" key="15">
    <source>
        <dbReference type="Proteomes" id="UP000219068"/>
    </source>
</evidence>
<proteinExistence type="predicted"/>
<dbReference type="InterPro" id="IPR048445">
    <property type="entry name" value="DncV-like_NTFase"/>
</dbReference>
<keyword evidence="5" id="KW-0067">ATP-binding</keyword>
<keyword evidence="6" id="KW-0460">Magnesium</keyword>
<organism evidence="14 15">
    <name type="scientific">Thalassospira xiamenensis</name>
    <dbReference type="NCBI Taxonomy" id="220697"/>
    <lineage>
        <taxon>Bacteria</taxon>
        <taxon>Pseudomonadati</taxon>
        <taxon>Pseudomonadota</taxon>
        <taxon>Alphaproteobacteria</taxon>
        <taxon>Rhodospirillales</taxon>
        <taxon>Thalassospiraceae</taxon>
        <taxon>Thalassospira</taxon>
    </lineage>
</organism>
<keyword evidence="3" id="KW-0479">Metal-binding</keyword>
<dbReference type="NCBIfam" id="NF041078">
    <property type="entry name" value="cGAS"/>
    <property type="match status" value="1"/>
</dbReference>
<dbReference type="GO" id="GO:0005525">
    <property type="term" value="F:GTP binding"/>
    <property type="evidence" value="ECO:0007669"/>
    <property type="project" value="UniProtKB-KW"/>
</dbReference>
<evidence type="ECO:0000259" key="13">
    <source>
        <dbReference type="Pfam" id="PF21713"/>
    </source>
</evidence>
<keyword evidence="8" id="KW-0051">Antiviral defense</keyword>
<evidence type="ECO:0000259" key="12">
    <source>
        <dbReference type="Pfam" id="PF21654"/>
    </source>
</evidence>
<dbReference type="Pfam" id="PF21654">
    <property type="entry name" value="DncV-like_NTFase"/>
    <property type="match status" value="1"/>
</dbReference>
<dbReference type="InterPro" id="IPR047805">
    <property type="entry name" value="GAMP_synthase"/>
</dbReference>
<evidence type="ECO:0000256" key="2">
    <source>
        <dbReference type="ARBA" id="ARBA00022695"/>
    </source>
</evidence>
<dbReference type="EMBL" id="OBMM01000003">
    <property type="protein sequence ID" value="SOC20401.1"/>
    <property type="molecule type" value="Genomic_DNA"/>
</dbReference>
<evidence type="ECO:0000256" key="11">
    <source>
        <dbReference type="ARBA" id="ARBA00048304"/>
    </source>
</evidence>
<evidence type="ECO:0000256" key="5">
    <source>
        <dbReference type="ARBA" id="ARBA00022840"/>
    </source>
</evidence>
<dbReference type="GO" id="GO:0051607">
    <property type="term" value="P:defense response to virus"/>
    <property type="evidence" value="ECO:0007669"/>
    <property type="project" value="UniProtKB-KW"/>
</dbReference>
<dbReference type="InterPro" id="IPR048446">
    <property type="entry name" value="DncV_C"/>
</dbReference>
<dbReference type="GO" id="GO:0046872">
    <property type="term" value="F:metal ion binding"/>
    <property type="evidence" value="ECO:0007669"/>
    <property type="project" value="UniProtKB-KW"/>
</dbReference>
<sequence length="395" mass="44192">MTLANAHALFCGPLNSPSFLSSLNIDDIDRAKLLAARNKIRSILKASADTLLKDDTFWQERSKFRTYRHSRPTSVTLKFMTQGSFSYGTLNIPAQSPKQEIDLDDGMYVPVDFLENGEPALAAKGLFSFVINSLSDVCSQNGWTVKEKRSCVRVQLWQGAHIDIPIYSIPTERFAALRAAMDSANFAEANISRAYLSNDMRIPSDKIMLAQSDGSWLRSDPQELEEWVKARKDRLGTSYTRLCRFFKAWRDFNWLSSPLSSLCIMRAVEIALEELPGFPSQNRDDELVMLVAEKLPLILGKTVQNPVLRDLSLNEWEAKDREAIISASEELYAEMHSALMQTGDATKVVNKLRVRFGDRIPNRPDVVKIGSKIEAVQKEKPATVAAPAIVASTSG</sequence>
<keyword evidence="7" id="KW-0546">Nucleotide metabolism</keyword>
<evidence type="ECO:0000256" key="8">
    <source>
        <dbReference type="ARBA" id="ARBA00023118"/>
    </source>
</evidence>
<evidence type="ECO:0000256" key="4">
    <source>
        <dbReference type="ARBA" id="ARBA00022741"/>
    </source>
</evidence>
<dbReference type="GO" id="GO:0005524">
    <property type="term" value="F:ATP binding"/>
    <property type="evidence" value="ECO:0007669"/>
    <property type="project" value="UniProtKB-KW"/>
</dbReference>
<evidence type="ECO:0000256" key="1">
    <source>
        <dbReference type="ARBA" id="ARBA00022679"/>
    </source>
</evidence>
<feature type="domain" description="Cyclic GMP-AMP synthase C-terminal" evidence="13">
    <location>
        <begin position="237"/>
        <end position="364"/>
    </location>
</feature>
<evidence type="ECO:0000256" key="10">
    <source>
        <dbReference type="ARBA" id="ARBA00044145"/>
    </source>
</evidence>
<dbReference type="GO" id="GO:0009117">
    <property type="term" value="P:nucleotide metabolic process"/>
    <property type="evidence" value="ECO:0007669"/>
    <property type="project" value="UniProtKB-KW"/>
</dbReference>
<dbReference type="GO" id="GO:0140701">
    <property type="term" value="F:3',3'-cyclic GMP-AMP synthase activity"/>
    <property type="evidence" value="ECO:0007669"/>
    <property type="project" value="InterPro"/>
</dbReference>
<dbReference type="AlphaFoldDB" id="A0A285TIV2"/>
<evidence type="ECO:0000256" key="6">
    <source>
        <dbReference type="ARBA" id="ARBA00022842"/>
    </source>
</evidence>
<dbReference type="Pfam" id="PF21713">
    <property type="entry name" value="DncV_C"/>
    <property type="match status" value="1"/>
</dbReference>
<keyword evidence="2" id="KW-0548">Nucleotidyltransferase</keyword>
<evidence type="ECO:0000256" key="7">
    <source>
        <dbReference type="ARBA" id="ARBA00023080"/>
    </source>
</evidence>
<accession>A0A285TIV2</accession>